<gene>
    <name evidence="1" type="ORF">SAMN05443144_109122</name>
</gene>
<keyword evidence="2" id="KW-1185">Reference proteome</keyword>
<dbReference type="EMBL" id="FQUS01000009">
    <property type="protein sequence ID" value="SHF50484.1"/>
    <property type="molecule type" value="Genomic_DNA"/>
</dbReference>
<accession>A0A1M5C6T8</accession>
<organism evidence="1 2">
    <name type="scientific">Fodinibius roseus</name>
    <dbReference type="NCBI Taxonomy" id="1194090"/>
    <lineage>
        <taxon>Bacteria</taxon>
        <taxon>Pseudomonadati</taxon>
        <taxon>Balneolota</taxon>
        <taxon>Balneolia</taxon>
        <taxon>Balneolales</taxon>
        <taxon>Balneolaceae</taxon>
        <taxon>Fodinibius</taxon>
    </lineage>
</organism>
<sequence>MTNKIFNDLLERAKKAKTMKQSLNIDNETWDLYDKERITIEELNKITKVLDTKLTEVQKKLNSGDTDDITEWFGGD</sequence>
<dbReference type="AlphaFoldDB" id="A0A1M5C6T8"/>
<evidence type="ECO:0000313" key="2">
    <source>
        <dbReference type="Proteomes" id="UP000184041"/>
    </source>
</evidence>
<reference evidence="1 2" key="1">
    <citation type="submission" date="2016-11" db="EMBL/GenBank/DDBJ databases">
        <authorList>
            <person name="Jaros S."/>
            <person name="Januszkiewicz K."/>
            <person name="Wedrychowicz H."/>
        </authorList>
    </citation>
    <scope>NUCLEOTIDE SEQUENCE [LARGE SCALE GENOMIC DNA]</scope>
    <source>
        <strain evidence="1 2">DSM 21986</strain>
    </source>
</reference>
<name>A0A1M5C6T8_9BACT</name>
<dbReference type="STRING" id="1194090.SAMN05443144_109122"/>
<proteinExistence type="predicted"/>
<dbReference type="RefSeq" id="WP_073063233.1">
    <property type="nucleotide sequence ID" value="NZ_FQUS01000009.1"/>
</dbReference>
<evidence type="ECO:0000313" key="1">
    <source>
        <dbReference type="EMBL" id="SHF50484.1"/>
    </source>
</evidence>
<dbReference type="Proteomes" id="UP000184041">
    <property type="component" value="Unassembled WGS sequence"/>
</dbReference>
<protein>
    <submittedName>
        <fullName evidence="1">Uncharacterized protein</fullName>
    </submittedName>
</protein>